<evidence type="ECO:0000256" key="1">
    <source>
        <dbReference type="SAM" id="MobiDB-lite"/>
    </source>
</evidence>
<gene>
    <name evidence="2" type="ORF">FXV83_14235</name>
</gene>
<dbReference type="EMBL" id="VSTH01000047">
    <property type="protein sequence ID" value="TYO65838.1"/>
    <property type="molecule type" value="Genomic_DNA"/>
</dbReference>
<dbReference type="AlphaFoldDB" id="A0A5S4YNX4"/>
<reference evidence="2 3" key="1">
    <citation type="submission" date="2019-08" db="EMBL/GenBank/DDBJ databases">
        <title>Bradyrhizobium hipponensis sp. nov., a rhizobium isolated from a Lupinus angustifolius root nodule in Tunisia.</title>
        <authorList>
            <person name="Off K."/>
            <person name="Rejili M."/>
            <person name="Mars M."/>
            <person name="Brachmann A."/>
            <person name="Marin M."/>
        </authorList>
    </citation>
    <scope>NUCLEOTIDE SEQUENCE [LARGE SCALE GENOMIC DNA]</scope>
    <source>
        <strain evidence="3">aSej3</strain>
    </source>
</reference>
<feature type="compositionally biased region" description="Basic and acidic residues" evidence="1">
    <location>
        <begin position="53"/>
        <end position="66"/>
    </location>
</feature>
<sequence>MSEWKKYSSKDVYRIITNDITDSVHRYFAPVVGLIHGFGETIGAPTAPHPRHREVEQQQKDKKEAG</sequence>
<keyword evidence="3" id="KW-1185">Reference proteome</keyword>
<evidence type="ECO:0000313" key="2">
    <source>
        <dbReference type="EMBL" id="TYO65838.1"/>
    </source>
</evidence>
<dbReference type="RefSeq" id="WP_148739906.1">
    <property type="nucleotide sequence ID" value="NZ_VSTH01000047.1"/>
</dbReference>
<dbReference type="Proteomes" id="UP000324797">
    <property type="component" value="Unassembled WGS sequence"/>
</dbReference>
<protein>
    <submittedName>
        <fullName evidence="2">Uncharacterized protein</fullName>
    </submittedName>
</protein>
<name>A0A5S4YNX4_9BRAD</name>
<organism evidence="2 3">
    <name type="scientific">Bradyrhizobium hipponense</name>
    <dbReference type="NCBI Taxonomy" id="2605638"/>
    <lineage>
        <taxon>Bacteria</taxon>
        <taxon>Pseudomonadati</taxon>
        <taxon>Pseudomonadota</taxon>
        <taxon>Alphaproteobacteria</taxon>
        <taxon>Hyphomicrobiales</taxon>
        <taxon>Nitrobacteraceae</taxon>
        <taxon>Bradyrhizobium</taxon>
    </lineage>
</organism>
<accession>A0A5S4YNX4</accession>
<evidence type="ECO:0000313" key="3">
    <source>
        <dbReference type="Proteomes" id="UP000324797"/>
    </source>
</evidence>
<comment type="caution">
    <text evidence="2">The sequence shown here is derived from an EMBL/GenBank/DDBJ whole genome shotgun (WGS) entry which is preliminary data.</text>
</comment>
<feature type="region of interest" description="Disordered" evidence="1">
    <location>
        <begin position="40"/>
        <end position="66"/>
    </location>
</feature>
<proteinExistence type="predicted"/>